<sequence length="95" mass="10512">LRGLAILVDVRDLDGTDASSTWVEMLKSAGAKVVLRLGSSDRHLTHIVYKSGKPSTLHAFRAQPEPKPFVVGVQWVVKCIEEGKKVDEEPYLIEV</sequence>
<dbReference type="PANTHER" id="PTHR14625">
    <property type="entry name" value="MICROCEPHALIN"/>
    <property type="match status" value="1"/>
</dbReference>
<dbReference type="Proteomes" id="UP000027361">
    <property type="component" value="Unassembled WGS sequence"/>
</dbReference>
<dbReference type="OMA" id="IAWIVEC"/>
<dbReference type="InterPro" id="IPR001357">
    <property type="entry name" value="BRCT_dom"/>
</dbReference>
<dbReference type="PROSITE" id="PS50172">
    <property type="entry name" value="BRCT"/>
    <property type="match status" value="1"/>
</dbReference>
<evidence type="ECO:0000313" key="2">
    <source>
        <dbReference type="EMBL" id="KDN45091.1"/>
    </source>
</evidence>
<dbReference type="InParanoid" id="A0A066VUB3"/>
<dbReference type="HOGENOM" id="CLU_2446645_0_0_1"/>
<dbReference type="PANTHER" id="PTHR14625:SF3">
    <property type="entry name" value="MICROCEPHALIN"/>
    <property type="match status" value="1"/>
</dbReference>
<protein>
    <recommendedName>
        <fullName evidence="1">BRCT domain-containing protein</fullName>
    </recommendedName>
</protein>
<organism evidence="2 3">
    <name type="scientific">Tilletiaria anomala (strain ATCC 24038 / CBS 436.72 / UBC 951)</name>
    <dbReference type="NCBI Taxonomy" id="1037660"/>
    <lineage>
        <taxon>Eukaryota</taxon>
        <taxon>Fungi</taxon>
        <taxon>Dikarya</taxon>
        <taxon>Basidiomycota</taxon>
        <taxon>Ustilaginomycotina</taxon>
        <taxon>Exobasidiomycetes</taxon>
        <taxon>Georgefischeriales</taxon>
        <taxon>Tilletiariaceae</taxon>
        <taxon>Tilletiaria</taxon>
    </lineage>
</organism>
<dbReference type="RefSeq" id="XP_013243053.1">
    <property type="nucleotide sequence ID" value="XM_013387599.1"/>
</dbReference>
<gene>
    <name evidence="2" type="ORF">K437DRAFT_216178</name>
</gene>
<reference evidence="2 3" key="1">
    <citation type="submission" date="2014-05" db="EMBL/GenBank/DDBJ databases">
        <title>Draft genome sequence of a rare smut relative, Tilletiaria anomala UBC 951.</title>
        <authorList>
            <consortium name="DOE Joint Genome Institute"/>
            <person name="Toome M."/>
            <person name="Kuo A."/>
            <person name="Henrissat B."/>
            <person name="Lipzen A."/>
            <person name="Tritt A."/>
            <person name="Yoshinaga Y."/>
            <person name="Zane M."/>
            <person name="Barry K."/>
            <person name="Grigoriev I.V."/>
            <person name="Spatafora J.W."/>
            <person name="Aimea M.C."/>
        </authorList>
    </citation>
    <scope>NUCLEOTIDE SEQUENCE [LARGE SCALE GENOMIC DNA]</scope>
    <source>
        <strain evidence="2 3">UBC 951</strain>
    </source>
</reference>
<dbReference type="InterPro" id="IPR022047">
    <property type="entry name" value="Microcephalin-like"/>
</dbReference>
<dbReference type="Gene3D" id="3.40.50.10190">
    <property type="entry name" value="BRCT domain"/>
    <property type="match status" value="1"/>
</dbReference>
<proteinExistence type="predicted"/>
<comment type="caution">
    <text evidence="2">The sequence shown here is derived from an EMBL/GenBank/DDBJ whole genome shotgun (WGS) entry which is preliminary data.</text>
</comment>
<dbReference type="InterPro" id="IPR036420">
    <property type="entry name" value="BRCT_dom_sf"/>
</dbReference>
<dbReference type="GeneID" id="25262130"/>
<evidence type="ECO:0000259" key="1">
    <source>
        <dbReference type="PROSITE" id="PS50172"/>
    </source>
</evidence>
<dbReference type="AlphaFoldDB" id="A0A066VUB3"/>
<name>A0A066VUB3_TILAU</name>
<feature type="non-terminal residue" evidence="2">
    <location>
        <position position="1"/>
    </location>
</feature>
<dbReference type="Pfam" id="PF00533">
    <property type="entry name" value="BRCT"/>
    <property type="match status" value="1"/>
</dbReference>
<feature type="non-terminal residue" evidence="2">
    <location>
        <position position="95"/>
    </location>
</feature>
<dbReference type="EMBL" id="JMSN01000045">
    <property type="protein sequence ID" value="KDN45091.1"/>
    <property type="molecule type" value="Genomic_DNA"/>
</dbReference>
<dbReference type="OrthoDB" id="2384350at2759"/>
<feature type="domain" description="BRCT" evidence="1">
    <location>
        <begin position="1"/>
        <end position="93"/>
    </location>
</feature>
<evidence type="ECO:0000313" key="3">
    <source>
        <dbReference type="Proteomes" id="UP000027361"/>
    </source>
</evidence>
<accession>A0A066VUB3</accession>
<dbReference type="SUPFAM" id="SSF52113">
    <property type="entry name" value="BRCT domain"/>
    <property type="match status" value="1"/>
</dbReference>
<dbReference type="STRING" id="1037660.A0A066VUB3"/>
<dbReference type="GO" id="GO:0000278">
    <property type="term" value="P:mitotic cell cycle"/>
    <property type="evidence" value="ECO:0007669"/>
    <property type="project" value="TreeGrafter"/>
</dbReference>
<keyword evidence="3" id="KW-1185">Reference proteome</keyword>